<evidence type="ECO:0000313" key="3">
    <source>
        <dbReference type="EMBL" id="PKS06868.1"/>
    </source>
</evidence>
<dbReference type="EMBL" id="NLAX01001033">
    <property type="protein sequence ID" value="PKS06868.1"/>
    <property type="molecule type" value="Genomic_DNA"/>
</dbReference>
<feature type="domain" description="Sfi1 spindle body" evidence="2">
    <location>
        <begin position="331"/>
        <end position="518"/>
    </location>
</feature>
<dbReference type="VEuPathDB" id="FungiDB:jhhlp_006944"/>
<feature type="region of interest" description="Disordered" evidence="1">
    <location>
        <begin position="159"/>
        <end position="184"/>
    </location>
</feature>
<evidence type="ECO:0000256" key="1">
    <source>
        <dbReference type="SAM" id="MobiDB-lite"/>
    </source>
</evidence>
<dbReference type="InParanoid" id="A0A2N3N370"/>
<dbReference type="Pfam" id="PF08457">
    <property type="entry name" value="Sfi1"/>
    <property type="match status" value="2"/>
</dbReference>
<feature type="compositionally biased region" description="Polar residues" evidence="1">
    <location>
        <begin position="214"/>
        <end position="230"/>
    </location>
</feature>
<comment type="caution">
    <text evidence="3">The sequence shown here is derived from an EMBL/GenBank/DDBJ whole genome shotgun (WGS) entry which is preliminary data.</text>
</comment>
<name>A0A2N3N370_9PEZI</name>
<feature type="compositionally biased region" description="Low complexity" evidence="1">
    <location>
        <begin position="163"/>
        <end position="180"/>
    </location>
</feature>
<dbReference type="STRING" id="41688.A0A2N3N370"/>
<protein>
    <recommendedName>
        <fullName evidence="2">Sfi1 spindle body domain-containing protein</fullName>
    </recommendedName>
</protein>
<proteinExistence type="predicted"/>
<dbReference type="Proteomes" id="UP000233524">
    <property type="component" value="Unassembled WGS sequence"/>
</dbReference>
<dbReference type="AlphaFoldDB" id="A0A2N3N370"/>
<feature type="region of interest" description="Disordered" evidence="1">
    <location>
        <begin position="197"/>
        <end position="230"/>
    </location>
</feature>
<reference evidence="3 4" key="1">
    <citation type="journal article" date="2017" name="G3 (Bethesda)">
        <title>First Draft Genome Sequence of the Pathogenic Fungus Lomentospora prolificans (Formerly Scedosporium prolificans).</title>
        <authorList>
            <person name="Luo R."/>
            <person name="Zimin A."/>
            <person name="Workman R."/>
            <person name="Fan Y."/>
            <person name="Pertea G."/>
            <person name="Grossman N."/>
            <person name="Wear M.P."/>
            <person name="Jia B."/>
            <person name="Miller H."/>
            <person name="Casadevall A."/>
            <person name="Timp W."/>
            <person name="Zhang S.X."/>
            <person name="Salzberg S.L."/>
        </authorList>
    </citation>
    <scope>NUCLEOTIDE SEQUENCE [LARGE SCALE GENOMIC DNA]</scope>
    <source>
        <strain evidence="3 4">JHH-5317</strain>
    </source>
</reference>
<feature type="compositionally biased region" description="Polar residues" evidence="1">
    <location>
        <begin position="918"/>
        <end position="927"/>
    </location>
</feature>
<gene>
    <name evidence="3" type="ORF">jhhlp_006944</name>
</gene>
<keyword evidence="4" id="KW-1185">Reference proteome</keyword>
<feature type="region of interest" description="Disordered" evidence="1">
    <location>
        <begin position="903"/>
        <end position="944"/>
    </location>
</feature>
<dbReference type="OrthoDB" id="5215300at2759"/>
<organism evidence="3 4">
    <name type="scientific">Lomentospora prolificans</name>
    <dbReference type="NCBI Taxonomy" id="41688"/>
    <lineage>
        <taxon>Eukaryota</taxon>
        <taxon>Fungi</taxon>
        <taxon>Dikarya</taxon>
        <taxon>Ascomycota</taxon>
        <taxon>Pezizomycotina</taxon>
        <taxon>Sordariomycetes</taxon>
        <taxon>Hypocreomycetidae</taxon>
        <taxon>Microascales</taxon>
        <taxon>Microascaceae</taxon>
        <taxon>Lomentospora</taxon>
    </lineage>
</organism>
<evidence type="ECO:0000259" key="2">
    <source>
        <dbReference type="Pfam" id="PF08457"/>
    </source>
</evidence>
<accession>A0A2N3N370</accession>
<sequence length="964" mass="110178">MTANLGPKSQVTRQKHFTQTKVLISTDKISIIHDIVVAAQEQLDAQPERDRVPTNALFQAYDAVLPIHGIDPENDQHLSRLVFRIGGERGECSLLEKFGSVLSRMGIELEFDSSSILADPDLGDVAETARVFSPGHRAAISHPDPSPDVNITAVNLPSADVNTTSQTPSSSITHSTSSRSQATIPRRVTGHLLHTSHESLTAQATPRPYDEEVAQSTSNEPPLASASSNKAPSIPIHLASLGTEPATAVHEGQETRHAQLAELPFPSLRQRLFTTWLSLVTPLSNTDEYRGILASTVYERNASEGILTRWKSLTYGDKVAQMGTCLESYAIRCERIAGRARQIYILTTGFGLWHRVSSATTERTALARRHILRMRHFESWKEVAIGEYRTTRLFVLGVYLPRWLKQSESVCRQEETAREACLHIMLSREFMAWQRLSLENIIHSKRAQSIKESIFALWFKDCRQRAEVSSECATQHRKGMLIASFLHWQVGAKSVEAQYSISYDAFRTRMLSTLFPFWLGLSHSRAGTPDIYARTLLSKSLRAWNTETKIRIFQASQEHRSVSEYFLLWMTWQRIQAFQSKREMHLMCCAFRTALDRSNELEARFREGQSQAAVMYVCQPTISNQFQLWYQISKGIHYLDTQIVNESGAVVASRYLDKWSNSVFHNSEMERWASRGAFYLAVHQNLSNWKNWAKGEKERKLRTVYTIAKHKVNERLILSCWDRWKATCASATTLNRTSTHKSHTRDRGVTAMWMENWVWTVQHTSALHQQSQQTLSQLLLHNWRELAETYVHDDLEAAHAWTERMSDSCWSRWDIAFRWAEGQSYNAENMIRKRRKETLVKSFLIWKGVFLSDETEELTRGSVDVALTQSNMTWKEASGRHRYTLGNPQLWSRPYSLDFNPVAAHSRSDHQDGDFESTDGTLNTPTRWTGLPSTTPSGPLPTPYERELRQRYIDRMGRGSTYTS</sequence>
<dbReference type="InterPro" id="IPR013665">
    <property type="entry name" value="Sfi1_dom"/>
</dbReference>
<evidence type="ECO:0000313" key="4">
    <source>
        <dbReference type="Proteomes" id="UP000233524"/>
    </source>
</evidence>
<feature type="domain" description="Sfi1 spindle body" evidence="2">
    <location>
        <begin position="535"/>
        <end position="844"/>
    </location>
</feature>